<evidence type="ECO:0000256" key="1">
    <source>
        <dbReference type="SAM" id="MobiDB-lite"/>
    </source>
</evidence>
<dbReference type="InterPro" id="IPR013320">
    <property type="entry name" value="ConA-like_dom_sf"/>
</dbReference>
<accession>A0ABT9PDZ3</accession>
<dbReference type="RefSeq" id="WP_307249789.1">
    <property type="nucleotide sequence ID" value="NZ_JAUSQZ010000001.1"/>
</dbReference>
<proteinExistence type="predicted"/>
<dbReference type="SUPFAM" id="SSF49899">
    <property type="entry name" value="Concanavalin A-like lectins/glucanases"/>
    <property type="match status" value="1"/>
</dbReference>
<evidence type="ECO:0000313" key="3">
    <source>
        <dbReference type="EMBL" id="MDP9830716.1"/>
    </source>
</evidence>
<feature type="region of interest" description="Disordered" evidence="1">
    <location>
        <begin position="28"/>
        <end position="60"/>
    </location>
</feature>
<gene>
    <name evidence="3" type="ORF">J2S57_006465</name>
</gene>
<name>A0ABT9PDZ3_9ACTN</name>
<evidence type="ECO:0000256" key="2">
    <source>
        <dbReference type="SAM" id="SignalP"/>
    </source>
</evidence>
<feature type="signal peptide" evidence="2">
    <location>
        <begin position="1"/>
        <end position="29"/>
    </location>
</feature>
<dbReference type="EMBL" id="JAUSQZ010000001">
    <property type="protein sequence ID" value="MDP9830716.1"/>
    <property type="molecule type" value="Genomic_DNA"/>
</dbReference>
<dbReference type="Proteomes" id="UP001235712">
    <property type="component" value="Unassembled WGS sequence"/>
</dbReference>
<keyword evidence="4" id="KW-1185">Reference proteome</keyword>
<sequence>MRAQGRRITAGVATALVVVGTVTAVQAQASEPAHRARQRPSATSTTTPATSPATSPSATGVLFRDDFTSFDTTNWSCEYDCPVIEGEKARYRLRSGVAPDNYGSWSKSRYKGQRFTEGTFTVSFSLTERPKQNVWWGVALWDQTRGEDQFNEINFGYTTNQSYTNTQLLFESAKRGQARSVKVDTGVDLYDGQYHEATLQYDRSAVKFFLDGTLLSTISDPQYIPTDPMDLVLGPRLVTGSQPLTSGFTQSIDRVEISR</sequence>
<evidence type="ECO:0000313" key="4">
    <source>
        <dbReference type="Proteomes" id="UP001235712"/>
    </source>
</evidence>
<feature type="compositionally biased region" description="Low complexity" evidence="1">
    <location>
        <begin position="40"/>
        <end position="59"/>
    </location>
</feature>
<keyword evidence="2" id="KW-0732">Signal</keyword>
<feature type="chain" id="PRO_5047021389" evidence="2">
    <location>
        <begin position="30"/>
        <end position="259"/>
    </location>
</feature>
<organism evidence="3 4">
    <name type="scientific">Kineosporia succinea</name>
    <dbReference type="NCBI Taxonomy" id="84632"/>
    <lineage>
        <taxon>Bacteria</taxon>
        <taxon>Bacillati</taxon>
        <taxon>Actinomycetota</taxon>
        <taxon>Actinomycetes</taxon>
        <taxon>Kineosporiales</taxon>
        <taxon>Kineosporiaceae</taxon>
        <taxon>Kineosporia</taxon>
    </lineage>
</organism>
<reference evidence="3 4" key="1">
    <citation type="submission" date="2023-07" db="EMBL/GenBank/DDBJ databases">
        <title>Sequencing the genomes of 1000 actinobacteria strains.</title>
        <authorList>
            <person name="Klenk H.-P."/>
        </authorList>
    </citation>
    <scope>NUCLEOTIDE SEQUENCE [LARGE SCALE GENOMIC DNA]</scope>
    <source>
        <strain evidence="3 4">DSM 44388</strain>
    </source>
</reference>
<comment type="caution">
    <text evidence="3">The sequence shown here is derived from an EMBL/GenBank/DDBJ whole genome shotgun (WGS) entry which is preliminary data.</text>
</comment>
<protein>
    <submittedName>
        <fullName evidence="3">Beta-glucanase (GH16 family)</fullName>
    </submittedName>
</protein>
<dbReference type="Gene3D" id="2.60.120.200">
    <property type="match status" value="1"/>
</dbReference>